<organism evidence="8">
    <name type="scientific">Amblyomma aureolatum</name>
    <dbReference type="NCBI Taxonomy" id="187763"/>
    <lineage>
        <taxon>Eukaryota</taxon>
        <taxon>Metazoa</taxon>
        <taxon>Ecdysozoa</taxon>
        <taxon>Arthropoda</taxon>
        <taxon>Chelicerata</taxon>
        <taxon>Arachnida</taxon>
        <taxon>Acari</taxon>
        <taxon>Parasitiformes</taxon>
        <taxon>Ixodida</taxon>
        <taxon>Ixodoidea</taxon>
        <taxon>Ixodidae</taxon>
        <taxon>Amblyomminae</taxon>
        <taxon>Amblyomma</taxon>
    </lineage>
</organism>
<comment type="cofactor">
    <cofactor evidence="1">
        <name>Mn(2+)</name>
        <dbReference type="ChEBI" id="CHEBI:29035"/>
    </cofactor>
</comment>
<dbReference type="InterPro" id="IPR045121">
    <property type="entry name" value="CoAse"/>
</dbReference>
<dbReference type="Pfam" id="PF00293">
    <property type="entry name" value="NUDIX"/>
    <property type="match status" value="1"/>
</dbReference>
<dbReference type="InterPro" id="IPR000086">
    <property type="entry name" value="NUDIX_hydrolase_dom"/>
</dbReference>
<evidence type="ECO:0000256" key="1">
    <source>
        <dbReference type="ARBA" id="ARBA00001936"/>
    </source>
</evidence>
<evidence type="ECO:0000256" key="6">
    <source>
        <dbReference type="ARBA" id="ARBA00023211"/>
    </source>
</evidence>
<dbReference type="Gene3D" id="3.90.79.10">
    <property type="entry name" value="Nucleoside Triphosphate Pyrophosphohydrolase"/>
    <property type="match status" value="1"/>
</dbReference>
<proteinExistence type="evidence at transcript level"/>
<dbReference type="EMBL" id="GFAC01002948">
    <property type="protein sequence ID" value="JAT96240.1"/>
    <property type="molecule type" value="mRNA"/>
</dbReference>
<dbReference type="GO" id="GO:0010945">
    <property type="term" value="F:coenzyme A diphosphatase activity"/>
    <property type="evidence" value="ECO:0007669"/>
    <property type="project" value="InterPro"/>
</dbReference>
<evidence type="ECO:0000256" key="3">
    <source>
        <dbReference type="ARBA" id="ARBA00022723"/>
    </source>
</evidence>
<name>A0A1E1XAH1_9ACAR</name>
<evidence type="ECO:0000256" key="4">
    <source>
        <dbReference type="ARBA" id="ARBA00022801"/>
    </source>
</evidence>
<protein>
    <submittedName>
        <fullName evidence="8">Putative peroxisomal nudix hydrolase</fullName>
    </submittedName>
</protein>
<dbReference type="SUPFAM" id="SSF55811">
    <property type="entry name" value="Nudix"/>
    <property type="match status" value="1"/>
</dbReference>
<dbReference type="GO" id="GO:0046872">
    <property type="term" value="F:metal ion binding"/>
    <property type="evidence" value="ECO:0007669"/>
    <property type="project" value="UniProtKB-KW"/>
</dbReference>
<dbReference type="CDD" id="cd03426">
    <property type="entry name" value="NUDIX_CoAse_Nudt7"/>
    <property type="match status" value="1"/>
</dbReference>
<keyword evidence="5" id="KW-0460">Magnesium</keyword>
<evidence type="ECO:0000256" key="5">
    <source>
        <dbReference type="ARBA" id="ARBA00022842"/>
    </source>
</evidence>
<dbReference type="AlphaFoldDB" id="A0A1E1XAH1"/>
<dbReference type="PANTHER" id="PTHR12992">
    <property type="entry name" value="NUDIX HYDROLASE"/>
    <property type="match status" value="1"/>
</dbReference>
<evidence type="ECO:0000259" key="7">
    <source>
        <dbReference type="PROSITE" id="PS51462"/>
    </source>
</evidence>
<comment type="cofactor">
    <cofactor evidence="2">
        <name>Mg(2+)</name>
        <dbReference type="ChEBI" id="CHEBI:18420"/>
    </cofactor>
</comment>
<accession>A0A1E1XAH1</accession>
<feature type="domain" description="Nudix hydrolase" evidence="7">
    <location>
        <begin position="21"/>
        <end position="162"/>
    </location>
</feature>
<keyword evidence="4 8" id="KW-0378">Hydrolase</keyword>
<reference evidence="8" key="1">
    <citation type="journal article" date="2017" name="Front. Cell. Infect. Microbiol.">
        <title>The Distinct Transcriptional Response of the Midgut of Amblyomma sculptum and Amblyomma aureolatum Ticks to Rickettsia rickettsii Correlates to Their Differences in Susceptibility to Infection.</title>
        <authorList>
            <person name="Martins L.A."/>
            <person name="Galletti M.F.B.M."/>
            <person name="Ribeiro J.M."/>
            <person name="Fujita A."/>
            <person name="Costa F.B."/>
            <person name="Labruna M.B."/>
            <person name="Daffre S."/>
            <person name="Fogaca A.C."/>
        </authorList>
    </citation>
    <scope>NUCLEOTIDE SEQUENCE</scope>
</reference>
<evidence type="ECO:0000256" key="2">
    <source>
        <dbReference type="ARBA" id="ARBA00001946"/>
    </source>
</evidence>
<sequence length="213" mass="23102">MDSLARSSEEYSRLFRSVATSLTAAVLVPFCFNQQGEPAVLLTLRSQNLARHAGLISFPGGIADKGDVSATETALRETEEELGIPPANVDVWGPIHPLPSLGSEISVTPVVAFVRSSGPESLMEELVVNENEVEKVFTPSLASLCDPRGWEYTNWKYPGVPRHLAPVFVLDGDERIWGLTAKILHLCMASILPELYCRDCLVQLAGADNGGKL</sequence>
<dbReference type="PANTHER" id="PTHR12992:SF11">
    <property type="entry name" value="MITOCHONDRIAL COENZYME A DIPHOSPHATASE NUDT8"/>
    <property type="match status" value="1"/>
</dbReference>
<keyword evidence="3" id="KW-0479">Metal-binding</keyword>
<keyword evidence="6" id="KW-0464">Manganese</keyword>
<dbReference type="InterPro" id="IPR015797">
    <property type="entry name" value="NUDIX_hydrolase-like_dom_sf"/>
</dbReference>
<dbReference type="PROSITE" id="PS51462">
    <property type="entry name" value="NUDIX"/>
    <property type="match status" value="1"/>
</dbReference>
<evidence type="ECO:0000313" key="8">
    <source>
        <dbReference type="EMBL" id="JAT96240.1"/>
    </source>
</evidence>